<protein>
    <submittedName>
        <fullName evidence="1">Bacteriophage protein</fullName>
    </submittedName>
</protein>
<accession>A0A0U0ZJ92</accession>
<dbReference type="RefSeq" id="WP_016892577.1">
    <property type="nucleotide sequence ID" value="NZ_CSWP01000002.1"/>
</dbReference>
<dbReference type="AlphaFoldDB" id="A0A0U0ZJ92"/>
<name>A0A0U0ZJ92_9MYCO</name>
<dbReference type="Proteomes" id="UP000045782">
    <property type="component" value="Unassembled WGS sequence"/>
</dbReference>
<sequence length="233" mass="24074">MAVYSGSLGLQGIYLGSTPVQKIYLGTTEIWSGASPVQFVDANATGVNSVPIPTHAIGELIVLCAVNDYATQAPVKPSAAGTVPNWVYIDNTADTGITTSYFKATATNHTSGTWTNTSRMIAVVLRGQNAATPIGGHASQRGTSSGPSTAPAITLDHTDGSSVLLYFHAHTTLNSTVWDAAPTGYTRRAASGTGFQPGLVLNTKDSSTSDGSVSQTGGQNFSNYTAATVEVRN</sequence>
<gene>
    <name evidence="1" type="ORF">ERS075579_01456</name>
</gene>
<dbReference type="EMBL" id="CSWP01000002">
    <property type="protein sequence ID" value="CPV43081.1"/>
    <property type="molecule type" value="Genomic_DNA"/>
</dbReference>
<proteinExistence type="predicted"/>
<evidence type="ECO:0000313" key="1">
    <source>
        <dbReference type="EMBL" id="CPV43081.1"/>
    </source>
</evidence>
<reference evidence="1 2" key="1">
    <citation type="submission" date="2015-03" db="EMBL/GenBank/DDBJ databases">
        <authorList>
            <person name="Murphy D."/>
        </authorList>
    </citation>
    <scope>NUCLEOTIDE SEQUENCE [LARGE SCALE GENOMIC DNA]</scope>
    <source>
        <strain evidence="1 2">PAP088</strain>
    </source>
</reference>
<evidence type="ECO:0000313" key="2">
    <source>
        <dbReference type="Proteomes" id="UP000045782"/>
    </source>
</evidence>
<organism evidence="1 2">
    <name type="scientific">Mycobacteroides abscessus</name>
    <dbReference type="NCBI Taxonomy" id="36809"/>
    <lineage>
        <taxon>Bacteria</taxon>
        <taxon>Bacillati</taxon>
        <taxon>Actinomycetota</taxon>
        <taxon>Actinomycetes</taxon>
        <taxon>Mycobacteriales</taxon>
        <taxon>Mycobacteriaceae</taxon>
        <taxon>Mycobacteroides</taxon>
    </lineage>
</organism>